<evidence type="ECO:0000313" key="13">
    <source>
        <dbReference type="EMBL" id="ABZ73093.1"/>
    </source>
</evidence>
<keyword evidence="8 13" id="KW-0418">Kinase</keyword>
<dbReference type="InterPro" id="IPR003594">
    <property type="entry name" value="HATPase_dom"/>
</dbReference>
<dbReference type="OrthoDB" id="9815202at2"/>
<keyword evidence="4" id="KW-1003">Cell membrane</keyword>
<evidence type="ECO:0000259" key="11">
    <source>
        <dbReference type="PROSITE" id="PS50109"/>
    </source>
</evidence>
<dbReference type="SMART" id="SM00388">
    <property type="entry name" value="HisKA"/>
    <property type="match status" value="1"/>
</dbReference>
<dbReference type="Pfam" id="PF00512">
    <property type="entry name" value="HisKA"/>
    <property type="match status" value="1"/>
</dbReference>
<dbReference type="STRING" id="366602.Caul_3968"/>
<dbReference type="CDD" id="cd06225">
    <property type="entry name" value="HAMP"/>
    <property type="match status" value="1"/>
</dbReference>
<name>B0SW49_CAUSK</name>
<evidence type="ECO:0000256" key="7">
    <source>
        <dbReference type="ARBA" id="ARBA00022741"/>
    </source>
</evidence>
<evidence type="ECO:0000256" key="8">
    <source>
        <dbReference type="ARBA" id="ARBA00022777"/>
    </source>
</evidence>
<dbReference type="Pfam" id="PF02518">
    <property type="entry name" value="HATPase_c"/>
    <property type="match status" value="1"/>
</dbReference>
<comment type="subcellular location">
    <subcellularLocation>
        <location evidence="2">Cell membrane</location>
        <topology evidence="2">Multi-pass membrane protein</topology>
    </subcellularLocation>
</comment>
<proteinExistence type="predicted"/>
<dbReference type="EMBL" id="CP000927">
    <property type="protein sequence ID" value="ABZ73093.1"/>
    <property type="molecule type" value="Genomic_DNA"/>
</dbReference>
<dbReference type="KEGG" id="cak:Caul_3968"/>
<dbReference type="InterPro" id="IPR050980">
    <property type="entry name" value="2C_sensor_his_kinase"/>
</dbReference>
<gene>
    <name evidence="13" type="ordered locus">Caul_3968</name>
</gene>
<keyword evidence="4" id="KW-0472">Membrane</keyword>
<dbReference type="GO" id="GO:0005886">
    <property type="term" value="C:plasma membrane"/>
    <property type="evidence" value="ECO:0007669"/>
    <property type="project" value="UniProtKB-SubCell"/>
</dbReference>
<dbReference type="Gene3D" id="6.10.340.10">
    <property type="match status" value="1"/>
</dbReference>
<evidence type="ECO:0000256" key="6">
    <source>
        <dbReference type="ARBA" id="ARBA00022679"/>
    </source>
</evidence>
<dbReference type="CDD" id="cd00082">
    <property type="entry name" value="HisKA"/>
    <property type="match status" value="1"/>
</dbReference>
<keyword evidence="9" id="KW-0067">ATP-binding</keyword>
<sequence precursor="true">MIERSRAWARTWWPALRLRTILLSVLLFAAAMPAIGAVFLRTYENTLVRQTEAELASQGAALAATAGALWPGAIRDTTPADPDARDDPGYYRPEATSIDLRDSPVLPERPAAPPGPPADPQAEAAAEVLEPILDRTSRSTLASILIVDRHGVVVRGLGQGGSLAALPEIQAALKGRSRTVLRRNGGYHPRYRFEWLSRASAVRLHHARPIIVNGKVQGALLLSRSPRALFRGVYQDRGKIAIGAGATILLLVLLSGLVSRGVTRPIEALSAATRGVASGQGTVPETPVTAAVEIRDLYQDFRVMADAIAVRSRYLRDFAAAVSHEFKTPLAGITGAVELLDDHFDTMTPDERRRFLGNISADSARLSHLVGRLMDLARADMAMPQAGVTSELAAAARRVADAQGRDIAVVLDLPAGLPRVAAPEATVETVLTTLVENSRQAGARTVRIVARVVGEEVVLRVSDDGPGVPPADRDRLFEPFFTSRRETGGTGLGLSIARSLLAASSGRVGLVEGEAGAVFEVGLLWG</sequence>
<evidence type="ECO:0000256" key="5">
    <source>
        <dbReference type="ARBA" id="ARBA00022553"/>
    </source>
</evidence>
<dbReference type="PROSITE" id="PS50109">
    <property type="entry name" value="HIS_KIN"/>
    <property type="match status" value="1"/>
</dbReference>
<dbReference type="AlphaFoldDB" id="B0SW49"/>
<organism evidence="13">
    <name type="scientific">Caulobacter sp. (strain K31)</name>
    <dbReference type="NCBI Taxonomy" id="366602"/>
    <lineage>
        <taxon>Bacteria</taxon>
        <taxon>Pseudomonadati</taxon>
        <taxon>Pseudomonadota</taxon>
        <taxon>Alphaproteobacteria</taxon>
        <taxon>Caulobacterales</taxon>
        <taxon>Caulobacteraceae</taxon>
        <taxon>Caulobacter</taxon>
    </lineage>
</organism>
<dbReference type="InterPro" id="IPR004358">
    <property type="entry name" value="Sig_transdc_His_kin-like_C"/>
</dbReference>
<dbReference type="PANTHER" id="PTHR44936">
    <property type="entry name" value="SENSOR PROTEIN CREC"/>
    <property type="match status" value="1"/>
</dbReference>
<dbReference type="InterPro" id="IPR003660">
    <property type="entry name" value="HAMP_dom"/>
</dbReference>
<dbReference type="HOGENOM" id="CLU_000445_89_19_5"/>
<dbReference type="PANTHER" id="PTHR44936:SF10">
    <property type="entry name" value="SENSOR PROTEIN RSTB"/>
    <property type="match status" value="1"/>
</dbReference>
<keyword evidence="5" id="KW-0597">Phosphoprotein</keyword>
<feature type="domain" description="HAMP" evidence="12">
    <location>
        <begin position="260"/>
        <end position="313"/>
    </location>
</feature>
<dbReference type="SUPFAM" id="SSF47384">
    <property type="entry name" value="Homodimeric domain of signal transducing histidine kinase"/>
    <property type="match status" value="1"/>
</dbReference>
<dbReference type="EC" id="2.7.13.3" evidence="3"/>
<evidence type="ECO:0000256" key="4">
    <source>
        <dbReference type="ARBA" id="ARBA00022475"/>
    </source>
</evidence>
<dbReference type="SUPFAM" id="SSF55874">
    <property type="entry name" value="ATPase domain of HSP90 chaperone/DNA topoisomerase II/histidine kinase"/>
    <property type="match status" value="1"/>
</dbReference>
<dbReference type="Gene3D" id="3.30.565.10">
    <property type="entry name" value="Histidine kinase-like ATPase, C-terminal domain"/>
    <property type="match status" value="1"/>
</dbReference>
<dbReference type="PROSITE" id="PS50885">
    <property type="entry name" value="HAMP"/>
    <property type="match status" value="1"/>
</dbReference>
<evidence type="ECO:0000259" key="12">
    <source>
        <dbReference type="PROSITE" id="PS50885"/>
    </source>
</evidence>
<dbReference type="eggNOG" id="COG2205">
    <property type="taxonomic scope" value="Bacteria"/>
</dbReference>
<protein>
    <recommendedName>
        <fullName evidence="3">histidine kinase</fullName>
        <ecNumber evidence="3">2.7.13.3</ecNumber>
    </recommendedName>
</protein>
<feature type="domain" description="Histidine kinase" evidence="11">
    <location>
        <begin position="321"/>
        <end position="526"/>
    </location>
</feature>
<comment type="catalytic activity">
    <reaction evidence="1">
        <text>ATP + protein L-histidine = ADP + protein N-phospho-L-histidine.</text>
        <dbReference type="EC" id="2.7.13.3"/>
    </reaction>
</comment>
<evidence type="ECO:0000256" key="1">
    <source>
        <dbReference type="ARBA" id="ARBA00000085"/>
    </source>
</evidence>
<evidence type="ECO:0000256" key="2">
    <source>
        <dbReference type="ARBA" id="ARBA00004651"/>
    </source>
</evidence>
<keyword evidence="7" id="KW-0547">Nucleotide-binding</keyword>
<dbReference type="GO" id="GO:0005524">
    <property type="term" value="F:ATP binding"/>
    <property type="evidence" value="ECO:0007669"/>
    <property type="project" value="UniProtKB-KW"/>
</dbReference>
<evidence type="ECO:0000256" key="9">
    <source>
        <dbReference type="ARBA" id="ARBA00022840"/>
    </source>
</evidence>
<dbReference type="GO" id="GO:0000155">
    <property type="term" value="F:phosphorelay sensor kinase activity"/>
    <property type="evidence" value="ECO:0007669"/>
    <property type="project" value="InterPro"/>
</dbReference>
<feature type="compositionally biased region" description="Pro residues" evidence="10">
    <location>
        <begin position="110"/>
        <end position="119"/>
    </location>
</feature>
<dbReference type="SMART" id="SM00387">
    <property type="entry name" value="HATPase_c"/>
    <property type="match status" value="1"/>
</dbReference>
<dbReference type="Pfam" id="PF00672">
    <property type="entry name" value="HAMP"/>
    <property type="match status" value="1"/>
</dbReference>
<dbReference type="PRINTS" id="PR00344">
    <property type="entry name" value="BCTRLSENSOR"/>
</dbReference>
<evidence type="ECO:0000256" key="3">
    <source>
        <dbReference type="ARBA" id="ARBA00012438"/>
    </source>
</evidence>
<dbReference type="InterPro" id="IPR036890">
    <property type="entry name" value="HATPase_C_sf"/>
</dbReference>
<reference evidence="13" key="1">
    <citation type="submission" date="2008-01" db="EMBL/GenBank/DDBJ databases">
        <title>Complete sequence of chromosome of Caulobacter sp. K31.</title>
        <authorList>
            <consortium name="US DOE Joint Genome Institute"/>
            <person name="Copeland A."/>
            <person name="Lucas S."/>
            <person name="Lapidus A."/>
            <person name="Barry K."/>
            <person name="Glavina del Rio T."/>
            <person name="Dalin E."/>
            <person name="Tice H."/>
            <person name="Pitluck S."/>
            <person name="Bruce D."/>
            <person name="Goodwin L."/>
            <person name="Thompson L.S."/>
            <person name="Brettin T."/>
            <person name="Detter J.C."/>
            <person name="Han C."/>
            <person name="Schmutz J."/>
            <person name="Larimer F."/>
            <person name="Land M."/>
            <person name="Hauser L."/>
            <person name="Kyrpides N."/>
            <person name="Kim E."/>
            <person name="Stephens C."/>
            <person name="Richardson P."/>
        </authorList>
    </citation>
    <scope>NUCLEOTIDE SEQUENCE [LARGE SCALE GENOMIC DNA]</scope>
    <source>
        <strain evidence="13">K31</strain>
    </source>
</reference>
<feature type="region of interest" description="Disordered" evidence="10">
    <location>
        <begin position="73"/>
        <end position="124"/>
    </location>
</feature>
<keyword evidence="6" id="KW-0808">Transferase</keyword>
<dbReference type="InterPro" id="IPR003661">
    <property type="entry name" value="HisK_dim/P_dom"/>
</dbReference>
<accession>B0SW49</accession>
<evidence type="ECO:0000256" key="10">
    <source>
        <dbReference type="SAM" id="MobiDB-lite"/>
    </source>
</evidence>
<dbReference type="InterPro" id="IPR005467">
    <property type="entry name" value="His_kinase_dom"/>
</dbReference>
<dbReference type="InterPro" id="IPR036097">
    <property type="entry name" value="HisK_dim/P_sf"/>
</dbReference>
<dbReference type="Gene3D" id="1.10.287.130">
    <property type="match status" value="1"/>
</dbReference>